<keyword evidence="3" id="KW-1185">Reference proteome</keyword>
<name>A0A8H3PGQ5_9LECA</name>
<sequence>MYPFFAIPLVALFCFIQPTVSFGTDLRAVNESVSGNDSVSEEKAVVLQNPLTNLGAPSKWIGVNTEYLTDLVVNGQTSTKWIGVNTEYLTVEVAPEMNPATPTATLSVITTSVGAIASTATATGNGLNPGDVSVTFSPALVDKLKSLAVEVCGSGAKNRMTKREESCAYPFADGVSGPGGPMEFDIALPTISASDVAAILSAIGKTQVPTAGAVGVALIMWYIWSETGDMPNTVVIPKEDIGTPINPSAPATTTGSACPTGSNSPVCQDSVRCHSPNNATCTTSVKYEACPCLNYIRMEFHPATPSNLLAAQSNLASMSSIVDSYTTSMAAPNCMADGAPWFLPTSWCDCGVSATYPTIPPSSGVTASSANCAYTILPTATIKPTSNTKVAAPTNVPGQNGVSGCAYYIAADQGFPSGTPNYCYCAGGPNAPAARAPLLTHADVNPPVTDCDYTTQPPTGWSPTTIASPSASSAPAPSPTPTVGNIVCNPVSYADDCSWSDVHGKYVDSLADYMGQQMSTSVFTSKTGNFTRIMRKGGASGSGVVYLMSVGWIPDCTLQVSEKMDRPLDPNKEFDWQGLLKKNYYGCTGNKGLGGYTDVGCLRYGFFPNKVGGVFPSSGTPQYSNFWNKMHYC</sequence>
<dbReference type="OrthoDB" id="1896086at2759"/>
<gene>
    <name evidence="2" type="ORF">HETSPECPRED_002102</name>
</gene>
<feature type="chain" id="PRO_5034277610" evidence="1">
    <location>
        <begin position="22"/>
        <end position="633"/>
    </location>
</feature>
<dbReference type="EMBL" id="CAJPDS010000141">
    <property type="protein sequence ID" value="CAF9939919.1"/>
    <property type="molecule type" value="Genomic_DNA"/>
</dbReference>
<feature type="signal peptide" evidence="1">
    <location>
        <begin position="1"/>
        <end position="21"/>
    </location>
</feature>
<evidence type="ECO:0000256" key="1">
    <source>
        <dbReference type="SAM" id="SignalP"/>
    </source>
</evidence>
<protein>
    <submittedName>
        <fullName evidence="2">Uncharacterized protein</fullName>
    </submittedName>
</protein>
<dbReference type="AlphaFoldDB" id="A0A8H3PGQ5"/>
<keyword evidence="1" id="KW-0732">Signal</keyword>
<reference evidence="2" key="1">
    <citation type="submission" date="2021-03" db="EMBL/GenBank/DDBJ databases">
        <authorList>
            <person name="Tagirdzhanova G."/>
        </authorList>
    </citation>
    <scope>NUCLEOTIDE SEQUENCE</scope>
</reference>
<accession>A0A8H3PGQ5</accession>
<evidence type="ECO:0000313" key="2">
    <source>
        <dbReference type="EMBL" id="CAF9939919.1"/>
    </source>
</evidence>
<evidence type="ECO:0000313" key="3">
    <source>
        <dbReference type="Proteomes" id="UP000664521"/>
    </source>
</evidence>
<organism evidence="2 3">
    <name type="scientific">Heterodermia speciosa</name>
    <dbReference type="NCBI Taxonomy" id="116794"/>
    <lineage>
        <taxon>Eukaryota</taxon>
        <taxon>Fungi</taxon>
        <taxon>Dikarya</taxon>
        <taxon>Ascomycota</taxon>
        <taxon>Pezizomycotina</taxon>
        <taxon>Lecanoromycetes</taxon>
        <taxon>OSLEUM clade</taxon>
        <taxon>Lecanoromycetidae</taxon>
        <taxon>Caliciales</taxon>
        <taxon>Physciaceae</taxon>
        <taxon>Heterodermia</taxon>
    </lineage>
</organism>
<proteinExistence type="predicted"/>
<dbReference type="Proteomes" id="UP000664521">
    <property type="component" value="Unassembled WGS sequence"/>
</dbReference>
<comment type="caution">
    <text evidence="2">The sequence shown here is derived from an EMBL/GenBank/DDBJ whole genome shotgun (WGS) entry which is preliminary data.</text>
</comment>